<dbReference type="SUPFAM" id="SSF55874">
    <property type="entry name" value="ATPase domain of HSP90 chaperone/DNA topoisomerase II/histidine kinase"/>
    <property type="match status" value="1"/>
</dbReference>
<evidence type="ECO:0000256" key="11">
    <source>
        <dbReference type="ARBA" id="ARBA00023136"/>
    </source>
</evidence>
<keyword evidence="8" id="KW-0418">Kinase</keyword>
<dbReference type="InterPro" id="IPR003594">
    <property type="entry name" value="HATPase_dom"/>
</dbReference>
<evidence type="ECO:0000256" key="6">
    <source>
        <dbReference type="ARBA" id="ARBA00022679"/>
    </source>
</evidence>
<sequence>MEQERPLAEEMAERNRWKAIVESSSDAILEVDLKGVILSWNAGAEKIYGYARKEVVGRSATFLAPPDRPDEIPQILARLKRGERVEHFETVRIRKDGTRIDVSLTVSPIRDANGHITGASSIARDISERKRGEEALRESEERYRSLFSGVPLGLYRGTPRGENLEANPALLRMLGCPDLETLRATNAADFYADPDARQKWVAVLETEGVVSGYEIRMRRLDGSMFWARASARIVHDASGRGVYIEGTLEDITERKHGQEAILRAQEADRANKAKSEFLSRMSHELRTPLNAILGFAQVLEMDPLRPDQRESIDQILKGGHHMLELISEVLDIAWIEAGQIAISLEPMPLNKVVQETLNLVTPLAAKANIQLHAEAAGAPERHILADRQRFKQVLLNLLSNAIKYNRPGGSVTLSYEDAPPRRLRIKVRDTGLGIPQDKMNRLFAPFDRLGAEQTEIEGTGLGLVLCKQLVEAMGGTLGVESVEGKGSTFWVELAQAPSPGRDVLTG</sequence>
<evidence type="ECO:0000256" key="2">
    <source>
        <dbReference type="ARBA" id="ARBA00004236"/>
    </source>
</evidence>
<accession>A0A537JK87</accession>
<evidence type="ECO:0000256" key="5">
    <source>
        <dbReference type="ARBA" id="ARBA00022553"/>
    </source>
</evidence>
<evidence type="ECO:0000259" key="12">
    <source>
        <dbReference type="PROSITE" id="PS50109"/>
    </source>
</evidence>
<dbReference type="InterPro" id="IPR000700">
    <property type="entry name" value="PAS-assoc_C"/>
</dbReference>
<dbReference type="InterPro" id="IPR000014">
    <property type="entry name" value="PAS"/>
</dbReference>
<reference evidence="15 16" key="1">
    <citation type="journal article" date="2019" name="Nat. Microbiol.">
        <title>Mediterranean grassland soil C-N compound turnover is dependent on rainfall and depth, and is mediated by genomically divergent microorganisms.</title>
        <authorList>
            <person name="Diamond S."/>
            <person name="Andeer P.F."/>
            <person name="Li Z."/>
            <person name="Crits-Christoph A."/>
            <person name="Burstein D."/>
            <person name="Anantharaman K."/>
            <person name="Lane K.R."/>
            <person name="Thomas B.C."/>
            <person name="Pan C."/>
            <person name="Northen T.R."/>
            <person name="Banfield J.F."/>
        </authorList>
    </citation>
    <scope>NUCLEOTIDE SEQUENCE [LARGE SCALE GENOMIC DNA]</scope>
    <source>
        <strain evidence="15">NP_7</strain>
    </source>
</reference>
<dbReference type="PANTHER" id="PTHR43047">
    <property type="entry name" value="TWO-COMPONENT HISTIDINE PROTEIN KINASE"/>
    <property type="match status" value="1"/>
</dbReference>
<keyword evidence="7" id="KW-0547">Nucleotide-binding</keyword>
<dbReference type="Gene3D" id="3.30.450.20">
    <property type="entry name" value="PAS domain"/>
    <property type="match status" value="2"/>
</dbReference>
<feature type="domain" description="PAC" evidence="14">
    <location>
        <begin position="86"/>
        <end position="138"/>
    </location>
</feature>
<dbReference type="EMBL" id="VBAO01000053">
    <property type="protein sequence ID" value="TMI83959.1"/>
    <property type="molecule type" value="Genomic_DNA"/>
</dbReference>
<dbReference type="GO" id="GO:0005886">
    <property type="term" value="C:plasma membrane"/>
    <property type="evidence" value="ECO:0007669"/>
    <property type="project" value="UniProtKB-SubCell"/>
</dbReference>
<evidence type="ECO:0000256" key="9">
    <source>
        <dbReference type="ARBA" id="ARBA00022840"/>
    </source>
</evidence>
<comment type="caution">
    <text evidence="15">The sequence shown here is derived from an EMBL/GenBank/DDBJ whole genome shotgun (WGS) entry which is preliminary data.</text>
</comment>
<name>A0A537JK87_9BACT</name>
<dbReference type="InterPro" id="IPR004358">
    <property type="entry name" value="Sig_transdc_His_kin-like_C"/>
</dbReference>
<dbReference type="AlphaFoldDB" id="A0A537JK87"/>
<dbReference type="SMART" id="SM00091">
    <property type="entry name" value="PAS"/>
    <property type="match status" value="2"/>
</dbReference>
<evidence type="ECO:0000259" key="14">
    <source>
        <dbReference type="PROSITE" id="PS50113"/>
    </source>
</evidence>
<dbReference type="InterPro" id="IPR003661">
    <property type="entry name" value="HisK_dim/P_dom"/>
</dbReference>
<dbReference type="InterPro" id="IPR005467">
    <property type="entry name" value="His_kinase_dom"/>
</dbReference>
<comment type="catalytic activity">
    <reaction evidence="1">
        <text>ATP + protein L-histidine = ADP + protein N-phospho-L-histidine.</text>
        <dbReference type="EC" id="2.7.13.3"/>
    </reaction>
</comment>
<dbReference type="InterPro" id="IPR001610">
    <property type="entry name" value="PAC"/>
</dbReference>
<gene>
    <name evidence="15" type="ORF">E6H04_02030</name>
</gene>
<dbReference type="CDD" id="cd00130">
    <property type="entry name" value="PAS"/>
    <property type="match status" value="2"/>
</dbReference>
<dbReference type="SMART" id="SM00388">
    <property type="entry name" value="HisKA"/>
    <property type="match status" value="1"/>
</dbReference>
<comment type="subcellular location">
    <subcellularLocation>
        <location evidence="2">Cell membrane</location>
    </subcellularLocation>
</comment>
<dbReference type="InterPro" id="IPR036097">
    <property type="entry name" value="HisK_dim/P_sf"/>
</dbReference>
<dbReference type="PROSITE" id="PS50112">
    <property type="entry name" value="PAS"/>
    <property type="match status" value="1"/>
</dbReference>
<dbReference type="SUPFAM" id="SSF47384">
    <property type="entry name" value="Homodimeric domain of signal transducing histidine kinase"/>
    <property type="match status" value="1"/>
</dbReference>
<dbReference type="GO" id="GO:0000155">
    <property type="term" value="F:phosphorelay sensor kinase activity"/>
    <property type="evidence" value="ECO:0007669"/>
    <property type="project" value="InterPro"/>
</dbReference>
<dbReference type="Pfam" id="PF13426">
    <property type="entry name" value="PAS_9"/>
    <property type="match status" value="2"/>
</dbReference>
<proteinExistence type="predicted"/>
<evidence type="ECO:0000256" key="1">
    <source>
        <dbReference type="ARBA" id="ARBA00000085"/>
    </source>
</evidence>
<keyword evidence="11" id="KW-0472">Membrane</keyword>
<protein>
    <recommendedName>
        <fullName evidence="3">histidine kinase</fullName>
        <ecNumber evidence="3">2.7.13.3</ecNumber>
    </recommendedName>
</protein>
<dbReference type="InterPro" id="IPR036890">
    <property type="entry name" value="HATPase_C_sf"/>
</dbReference>
<dbReference type="PROSITE" id="PS50113">
    <property type="entry name" value="PAC"/>
    <property type="match status" value="2"/>
</dbReference>
<dbReference type="EC" id="2.7.13.3" evidence="3"/>
<evidence type="ECO:0000259" key="13">
    <source>
        <dbReference type="PROSITE" id="PS50112"/>
    </source>
</evidence>
<evidence type="ECO:0000256" key="3">
    <source>
        <dbReference type="ARBA" id="ARBA00012438"/>
    </source>
</evidence>
<keyword evidence="10" id="KW-0902">Two-component regulatory system</keyword>
<organism evidence="15 16">
    <name type="scientific">Candidatus Segetimicrobium genomatis</name>
    <dbReference type="NCBI Taxonomy" id="2569760"/>
    <lineage>
        <taxon>Bacteria</taxon>
        <taxon>Bacillati</taxon>
        <taxon>Candidatus Sysuimicrobiota</taxon>
        <taxon>Candidatus Sysuimicrobiia</taxon>
        <taxon>Candidatus Sysuimicrobiales</taxon>
        <taxon>Candidatus Segetimicrobiaceae</taxon>
        <taxon>Candidatus Segetimicrobium</taxon>
    </lineage>
</organism>
<evidence type="ECO:0000256" key="4">
    <source>
        <dbReference type="ARBA" id="ARBA00022475"/>
    </source>
</evidence>
<dbReference type="SUPFAM" id="SSF55785">
    <property type="entry name" value="PYP-like sensor domain (PAS domain)"/>
    <property type="match status" value="2"/>
</dbReference>
<keyword evidence="9" id="KW-0067">ATP-binding</keyword>
<dbReference type="SMART" id="SM00387">
    <property type="entry name" value="HATPase_c"/>
    <property type="match status" value="1"/>
</dbReference>
<dbReference type="NCBIfam" id="TIGR00229">
    <property type="entry name" value="sensory_box"/>
    <property type="match status" value="2"/>
</dbReference>
<dbReference type="GO" id="GO:0005524">
    <property type="term" value="F:ATP binding"/>
    <property type="evidence" value="ECO:0007669"/>
    <property type="project" value="UniProtKB-KW"/>
</dbReference>
<dbReference type="InterPro" id="IPR035965">
    <property type="entry name" value="PAS-like_dom_sf"/>
</dbReference>
<keyword evidence="4" id="KW-1003">Cell membrane</keyword>
<evidence type="ECO:0000256" key="8">
    <source>
        <dbReference type="ARBA" id="ARBA00022777"/>
    </source>
</evidence>
<dbReference type="PRINTS" id="PR00344">
    <property type="entry name" value="BCTRLSENSOR"/>
</dbReference>
<feature type="domain" description="PAS" evidence="13">
    <location>
        <begin position="13"/>
        <end position="82"/>
    </location>
</feature>
<evidence type="ECO:0000313" key="15">
    <source>
        <dbReference type="EMBL" id="TMI83959.1"/>
    </source>
</evidence>
<dbReference type="CDD" id="cd00082">
    <property type="entry name" value="HisKA"/>
    <property type="match status" value="1"/>
</dbReference>
<evidence type="ECO:0000313" key="16">
    <source>
        <dbReference type="Proteomes" id="UP000320048"/>
    </source>
</evidence>
<dbReference type="Gene3D" id="1.10.287.130">
    <property type="match status" value="1"/>
</dbReference>
<keyword evidence="6" id="KW-0808">Transferase</keyword>
<feature type="domain" description="Histidine kinase" evidence="12">
    <location>
        <begin position="280"/>
        <end position="497"/>
    </location>
</feature>
<dbReference type="FunFam" id="3.30.565.10:FF:000023">
    <property type="entry name" value="PAS domain-containing sensor histidine kinase"/>
    <property type="match status" value="1"/>
</dbReference>
<dbReference type="Pfam" id="PF02518">
    <property type="entry name" value="HATPase_c"/>
    <property type="match status" value="1"/>
</dbReference>
<keyword evidence="5" id="KW-0597">Phosphoprotein</keyword>
<evidence type="ECO:0000256" key="10">
    <source>
        <dbReference type="ARBA" id="ARBA00023012"/>
    </source>
</evidence>
<dbReference type="SMART" id="SM00086">
    <property type="entry name" value="PAC"/>
    <property type="match status" value="2"/>
</dbReference>
<dbReference type="Gene3D" id="3.30.565.10">
    <property type="entry name" value="Histidine kinase-like ATPase, C-terminal domain"/>
    <property type="match status" value="1"/>
</dbReference>
<dbReference type="PROSITE" id="PS50109">
    <property type="entry name" value="HIS_KIN"/>
    <property type="match status" value="1"/>
</dbReference>
<evidence type="ECO:0000256" key="7">
    <source>
        <dbReference type="ARBA" id="ARBA00022741"/>
    </source>
</evidence>
<dbReference type="Proteomes" id="UP000320048">
    <property type="component" value="Unassembled WGS sequence"/>
</dbReference>
<dbReference type="CDD" id="cd16922">
    <property type="entry name" value="HATPase_EvgS-ArcB-TorS-like"/>
    <property type="match status" value="1"/>
</dbReference>
<feature type="domain" description="PAC" evidence="14">
    <location>
        <begin position="211"/>
        <end position="263"/>
    </location>
</feature>
<dbReference type="Pfam" id="PF00512">
    <property type="entry name" value="HisKA"/>
    <property type="match status" value="1"/>
</dbReference>